<reference evidence="2 3" key="1">
    <citation type="submission" date="2024-07" db="EMBL/GenBank/DDBJ databases">
        <title>Section-level genome sequencing and comparative genomics of Aspergillus sections Usti and Cavernicolus.</title>
        <authorList>
            <consortium name="Lawrence Berkeley National Laboratory"/>
            <person name="Nybo J.L."/>
            <person name="Vesth T.C."/>
            <person name="Theobald S."/>
            <person name="Frisvad J.C."/>
            <person name="Larsen T.O."/>
            <person name="Kjaerboelling I."/>
            <person name="Rothschild-Mancinelli K."/>
            <person name="Lyhne E.K."/>
            <person name="Kogle M.E."/>
            <person name="Barry K."/>
            <person name="Clum A."/>
            <person name="Na H."/>
            <person name="Ledsgaard L."/>
            <person name="Lin J."/>
            <person name="Lipzen A."/>
            <person name="Kuo A."/>
            <person name="Riley R."/>
            <person name="Mondo S."/>
            <person name="Labutti K."/>
            <person name="Haridas S."/>
            <person name="Pangalinan J."/>
            <person name="Salamov A.A."/>
            <person name="Simmons B.A."/>
            <person name="Magnuson J.K."/>
            <person name="Chen J."/>
            <person name="Drula E."/>
            <person name="Henrissat B."/>
            <person name="Wiebenga A."/>
            <person name="Lubbers R.J."/>
            <person name="Gomes A.C."/>
            <person name="Makela M.R."/>
            <person name="Stajich J."/>
            <person name="Grigoriev I.V."/>
            <person name="Mortensen U.H."/>
            <person name="De Vries R.P."/>
            <person name="Baker S.E."/>
            <person name="Andersen M.R."/>
        </authorList>
    </citation>
    <scope>NUCLEOTIDE SEQUENCE [LARGE SCALE GENOMIC DNA]</scope>
    <source>
        <strain evidence="2 3">CBS 123904</strain>
    </source>
</reference>
<evidence type="ECO:0000256" key="1">
    <source>
        <dbReference type="SAM" id="MobiDB-lite"/>
    </source>
</evidence>
<proteinExistence type="predicted"/>
<dbReference type="Pfam" id="PF11905">
    <property type="entry name" value="DUF3425"/>
    <property type="match status" value="1"/>
</dbReference>
<keyword evidence="3" id="KW-1185">Reference proteome</keyword>
<comment type="caution">
    <text evidence="2">The sequence shown here is derived from an EMBL/GenBank/DDBJ whole genome shotgun (WGS) entry which is preliminary data.</text>
</comment>
<evidence type="ECO:0000313" key="2">
    <source>
        <dbReference type="EMBL" id="KAL2828840.1"/>
    </source>
</evidence>
<organism evidence="2 3">
    <name type="scientific">Aspergillus pseudoustus</name>
    <dbReference type="NCBI Taxonomy" id="1810923"/>
    <lineage>
        <taxon>Eukaryota</taxon>
        <taxon>Fungi</taxon>
        <taxon>Dikarya</taxon>
        <taxon>Ascomycota</taxon>
        <taxon>Pezizomycotina</taxon>
        <taxon>Eurotiomycetes</taxon>
        <taxon>Eurotiomycetidae</taxon>
        <taxon>Eurotiales</taxon>
        <taxon>Aspergillaceae</taxon>
        <taxon>Aspergillus</taxon>
        <taxon>Aspergillus subgen. Nidulantes</taxon>
    </lineage>
</organism>
<feature type="region of interest" description="Disordered" evidence="1">
    <location>
        <begin position="1"/>
        <end position="50"/>
    </location>
</feature>
<accession>A0ABR4IM75</accession>
<dbReference type="EMBL" id="JBFXLU010000350">
    <property type="protein sequence ID" value="KAL2828840.1"/>
    <property type="molecule type" value="Genomic_DNA"/>
</dbReference>
<dbReference type="PANTHER" id="PTHR38116">
    <property type="entry name" value="CHROMOSOME 7, WHOLE GENOME SHOTGUN SEQUENCE"/>
    <property type="match status" value="1"/>
</dbReference>
<dbReference type="Proteomes" id="UP001610446">
    <property type="component" value="Unassembled WGS sequence"/>
</dbReference>
<sequence length="288" mass="32610">MPQQLRARQSNEDWTGIIDPTERRRLQNRLNQRAQRRRASQKHKSRPTTSLLLSPTVSQAVPQPLVSQQPNTIGKNDLLSILQEHYLLTPADAIEHMATFETHALQSYRCGVPNADHLITLSKLNVQRAVTDNIAAMGMTLDWVKDSCTLSIFNSSSSSSSSSSAAPSHSLVDADEASIPSSLRPTFIQRTTTHHPWFDVLPFPQLRDTLILARGSFDERELCRDLMAGWDPRNSAAMLLVWGQPWDPMSWEITELFLQKWGWGKIQEPTPPNAVLFSKDPVRYEDKF</sequence>
<protein>
    <recommendedName>
        <fullName evidence="4">BZIP domain-containing protein</fullName>
    </recommendedName>
</protein>
<gene>
    <name evidence="2" type="ORF">BJY01DRAFT_255213</name>
</gene>
<name>A0ABR4IM75_9EURO</name>
<evidence type="ECO:0000313" key="3">
    <source>
        <dbReference type="Proteomes" id="UP001610446"/>
    </source>
</evidence>
<dbReference type="PANTHER" id="PTHR38116:SF1">
    <property type="entry name" value="BZIP DOMAIN-CONTAINING PROTEIN"/>
    <property type="match status" value="1"/>
</dbReference>
<evidence type="ECO:0008006" key="4">
    <source>
        <dbReference type="Google" id="ProtNLM"/>
    </source>
</evidence>
<feature type="compositionally biased region" description="Basic residues" evidence="1">
    <location>
        <begin position="34"/>
        <end position="46"/>
    </location>
</feature>
<dbReference type="InterPro" id="IPR021833">
    <property type="entry name" value="DUF3425"/>
</dbReference>